<protein>
    <submittedName>
        <fullName evidence="3">Hypothetical_protein</fullName>
    </submittedName>
</protein>
<dbReference type="AlphaFoldDB" id="A0AA86PD44"/>
<proteinExistence type="predicted"/>
<dbReference type="EMBL" id="CATOUU010000616">
    <property type="protein sequence ID" value="CAI9935601.1"/>
    <property type="molecule type" value="Genomic_DNA"/>
</dbReference>
<gene>
    <name evidence="2" type="ORF">HINF_LOCUS23246</name>
    <name evidence="3" type="ORF">HINF_LOCUS46986</name>
</gene>
<accession>A0AA86PD44</accession>
<name>A0AA86PD44_9EUKA</name>
<comment type="caution">
    <text evidence="2">The sequence shown here is derived from an EMBL/GenBank/DDBJ whole genome shotgun (WGS) entry which is preliminary data.</text>
</comment>
<organism evidence="2">
    <name type="scientific">Hexamita inflata</name>
    <dbReference type="NCBI Taxonomy" id="28002"/>
    <lineage>
        <taxon>Eukaryota</taxon>
        <taxon>Metamonada</taxon>
        <taxon>Diplomonadida</taxon>
        <taxon>Hexamitidae</taxon>
        <taxon>Hexamitinae</taxon>
        <taxon>Hexamita</taxon>
    </lineage>
</organism>
<reference evidence="2" key="1">
    <citation type="submission" date="2023-06" db="EMBL/GenBank/DDBJ databases">
        <authorList>
            <person name="Kurt Z."/>
        </authorList>
    </citation>
    <scope>NUCLEOTIDE SEQUENCE</scope>
</reference>
<keyword evidence="1" id="KW-0175">Coiled coil</keyword>
<evidence type="ECO:0000313" key="3">
    <source>
        <dbReference type="EMBL" id="CAL6056351.1"/>
    </source>
</evidence>
<reference evidence="3 4" key="2">
    <citation type="submission" date="2024-07" db="EMBL/GenBank/DDBJ databases">
        <authorList>
            <person name="Akdeniz Z."/>
        </authorList>
    </citation>
    <scope>NUCLEOTIDE SEQUENCE [LARGE SCALE GENOMIC DNA]</scope>
</reference>
<evidence type="ECO:0000313" key="4">
    <source>
        <dbReference type="Proteomes" id="UP001642409"/>
    </source>
</evidence>
<dbReference type="Proteomes" id="UP001642409">
    <property type="component" value="Unassembled WGS sequence"/>
</dbReference>
<feature type="coiled-coil region" evidence="1">
    <location>
        <begin position="16"/>
        <end position="71"/>
    </location>
</feature>
<keyword evidence="4" id="KW-1185">Reference proteome</keyword>
<sequence>MELYKQVSPERFWAMYLKQSRELERLQQQNKELTAANDNLTIQVQNTLIDNENFKAEKKQLQSEIGCLKLTGQLQIKRLVDQENALVKLSQVNISSNDPEFLEPEIVKSKLQKSKGVNEIKNCKKELQEVAKMCEEIIFEQINALNFTVRKLEKRMRVEEDDLEFLQE</sequence>
<evidence type="ECO:0000313" key="2">
    <source>
        <dbReference type="EMBL" id="CAI9935601.1"/>
    </source>
</evidence>
<dbReference type="EMBL" id="CAXDID020000209">
    <property type="protein sequence ID" value="CAL6056351.1"/>
    <property type="molecule type" value="Genomic_DNA"/>
</dbReference>
<evidence type="ECO:0000256" key="1">
    <source>
        <dbReference type="SAM" id="Coils"/>
    </source>
</evidence>